<proteinExistence type="predicted"/>
<dbReference type="Pfam" id="PF20441">
    <property type="entry name" value="TerL_nuclease"/>
    <property type="match status" value="1"/>
</dbReference>
<evidence type="ECO:0000313" key="3">
    <source>
        <dbReference type="EMBL" id="EJV82080.1"/>
    </source>
</evidence>
<comment type="caution">
    <text evidence="3">The sequence shown here is derived from an EMBL/GenBank/DDBJ whole genome shotgun (WGS) entry which is preliminary data.</text>
</comment>
<dbReference type="EMBL" id="AHDV01000024">
    <property type="protein sequence ID" value="EJV82080.1"/>
    <property type="molecule type" value="Genomic_DNA"/>
</dbReference>
<sequence length="555" mass="65138">MIKQKYVEEYIELYRSGKVKFNKERELLIEYLEKYVLNRDDLYFDDEMIEDCINFGEKWYFPLQPFQKFLIAFVFLFYKKNGRVFYRKFLWMLGRGGGKNGLISVIAHFLISELHGIPEYNISVVANSEEQAKTSPDEVKKTVRRHETLKKAFKATETQTTSKATASVLKFRTSNGDTKDGLRDGAVVFDEIHRYESNKDVRVHISGLGKRKNPREFYIGTDGYVRDGFLDKLKEKAMKVLRGEARPNAVFPFICKLNDEREVDDLDKWELANPMLSKPLSEYAEGLFETMKEEYEDLEDDPDNRIEFMTKRMNLPVSDLERSVAKWEEIVATNRPFPDLYGRECIGALDFASIRDFAACGLLFRVDGEYIFKTHSFVRKEFVDIYYGYSKKANEYKKEKFAPIKDWEQQGLLTVVDEPTINPQHIVNWYVEMRESYGLKKIIADNFRMEAIRPLLEAEGFEIEVIRNPRAIHSLLAPRIEMAFANHQIIFDDNPMMRWYTQNVLVVIKSDGNKVYEKKEPVRRKTDGFQCFVHALYRADEIQEVTDFIIGDIKF</sequence>
<name>J9C7D9_BACCE</name>
<dbReference type="Proteomes" id="UP000004136">
    <property type="component" value="Unassembled WGS sequence"/>
</dbReference>
<dbReference type="HOGENOM" id="CLU_026632_1_0_9"/>
<feature type="domain" description="Terminase large subunit-like ATPase" evidence="1">
    <location>
        <begin position="65"/>
        <end position="236"/>
    </location>
</feature>
<dbReference type="Pfam" id="PF03354">
    <property type="entry name" value="TerL_ATPase"/>
    <property type="match status" value="1"/>
</dbReference>
<dbReference type="AlphaFoldDB" id="J9C7D9"/>
<evidence type="ECO:0000259" key="2">
    <source>
        <dbReference type="Pfam" id="PF20441"/>
    </source>
</evidence>
<dbReference type="GO" id="GO:0004519">
    <property type="term" value="F:endonuclease activity"/>
    <property type="evidence" value="ECO:0007669"/>
    <property type="project" value="InterPro"/>
</dbReference>
<dbReference type="PANTHER" id="PTHR41287">
    <property type="match status" value="1"/>
</dbReference>
<dbReference type="Gene3D" id="3.40.50.300">
    <property type="entry name" value="P-loop containing nucleotide triphosphate hydrolases"/>
    <property type="match status" value="1"/>
</dbReference>
<evidence type="ECO:0000259" key="1">
    <source>
        <dbReference type="Pfam" id="PF03354"/>
    </source>
</evidence>
<organism evidence="3 4">
    <name type="scientific">Bacillus cereus HuA2-1</name>
    <dbReference type="NCBI Taxonomy" id="1053201"/>
    <lineage>
        <taxon>Bacteria</taxon>
        <taxon>Bacillati</taxon>
        <taxon>Bacillota</taxon>
        <taxon>Bacilli</taxon>
        <taxon>Bacillales</taxon>
        <taxon>Bacillaceae</taxon>
        <taxon>Bacillus</taxon>
        <taxon>Bacillus cereus group</taxon>
    </lineage>
</organism>
<gene>
    <name evidence="3" type="ORF">IG3_03482</name>
</gene>
<evidence type="ECO:0008006" key="5">
    <source>
        <dbReference type="Google" id="ProtNLM"/>
    </source>
</evidence>
<dbReference type="InterPro" id="IPR005021">
    <property type="entry name" value="Terminase_largesu-like"/>
</dbReference>
<dbReference type="InterPro" id="IPR046461">
    <property type="entry name" value="TerL_ATPase"/>
</dbReference>
<feature type="domain" description="Terminase large subunit-like endonuclease" evidence="2">
    <location>
        <begin position="248"/>
        <end position="540"/>
    </location>
</feature>
<dbReference type="InterPro" id="IPR027417">
    <property type="entry name" value="P-loop_NTPase"/>
</dbReference>
<dbReference type="OrthoDB" id="9760250at2"/>
<dbReference type="PANTHER" id="PTHR41287:SF1">
    <property type="entry name" value="PROTEIN YMFN"/>
    <property type="match status" value="1"/>
</dbReference>
<dbReference type="PATRIC" id="fig|1053201.3.peg.3559"/>
<dbReference type="InterPro" id="IPR046462">
    <property type="entry name" value="TerL_nuclease"/>
</dbReference>
<accession>J9C7D9</accession>
<dbReference type="RefSeq" id="WP_002138045.1">
    <property type="nucleotide sequence ID" value="NZ_JH804672.1"/>
</dbReference>
<reference evidence="3 4" key="1">
    <citation type="submission" date="2012-04" db="EMBL/GenBank/DDBJ databases">
        <title>The Genome Sequence of Bacillus cereus HuA2-1.</title>
        <authorList>
            <consortium name="The Broad Institute Genome Sequencing Platform"/>
            <consortium name="The Broad Institute Genome Sequencing Center for Infectious Disease"/>
            <person name="Feldgarden M."/>
            <person name="Van der Auwera G.A."/>
            <person name="Mahillon J."/>
            <person name="Duprez V."/>
            <person name="Timmery S."/>
            <person name="Mattelet C."/>
            <person name="Dierick K."/>
            <person name="Sun M."/>
            <person name="Yu Z."/>
            <person name="Zhu L."/>
            <person name="Hu X."/>
            <person name="Shank E.B."/>
            <person name="Swiecicka I."/>
            <person name="Hansen B.M."/>
            <person name="Andrup L."/>
            <person name="Young S.K."/>
            <person name="Zeng Q."/>
            <person name="Gargeya S."/>
            <person name="Fitzgerald M."/>
            <person name="Haas B."/>
            <person name="Abouelleil A."/>
            <person name="Alvarado L."/>
            <person name="Arachchi H.M."/>
            <person name="Berlin A."/>
            <person name="Chapman S.B."/>
            <person name="Goldberg J."/>
            <person name="Griggs A."/>
            <person name="Gujja S."/>
            <person name="Hansen M."/>
            <person name="Howarth C."/>
            <person name="Imamovic A."/>
            <person name="Larimer J."/>
            <person name="McCowen C."/>
            <person name="Montmayeur A."/>
            <person name="Murphy C."/>
            <person name="Neiman D."/>
            <person name="Pearson M."/>
            <person name="Priest M."/>
            <person name="Roberts A."/>
            <person name="Saif S."/>
            <person name="Shea T."/>
            <person name="Sisk P."/>
            <person name="Sykes S."/>
            <person name="Wortman J."/>
            <person name="Nusbaum C."/>
            <person name="Birren B."/>
        </authorList>
    </citation>
    <scope>NUCLEOTIDE SEQUENCE [LARGE SCALE GENOMIC DNA]</scope>
    <source>
        <strain evidence="3 4">HuA2-1</strain>
    </source>
</reference>
<protein>
    <recommendedName>
        <fullName evidence="5">Phage terminase, large subunit</fullName>
    </recommendedName>
</protein>
<evidence type="ECO:0000313" key="4">
    <source>
        <dbReference type="Proteomes" id="UP000004136"/>
    </source>
</evidence>